<dbReference type="Proteomes" id="UP001295684">
    <property type="component" value="Unassembled WGS sequence"/>
</dbReference>
<gene>
    <name evidence="1" type="ORF">ECRASSUSDP1_LOCUS22834</name>
</gene>
<organism evidence="1 2">
    <name type="scientific">Euplotes crassus</name>
    <dbReference type="NCBI Taxonomy" id="5936"/>
    <lineage>
        <taxon>Eukaryota</taxon>
        <taxon>Sar</taxon>
        <taxon>Alveolata</taxon>
        <taxon>Ciliophora</taxon>
        <taxon>Intramacronucleata</taxon>
        <taxon>Spirotrichea</taxon>
        <taxon>Hypotrichia</taxon>
        <taxon>Euplotida</taxon>
        <taxon>Euplotidae</taxon>
        <taxon>Moneuplotes</taxon>
    </lineage>
</organism>
<comment type="caution">
    <text evidence="1">The sequence shown here is derived from an EMBL/GenBank/DDBJ whole genome shotgun (WGS) entry which is preliminary data.</text>
</comment>
<sequence length="109" mass="12517">MGFFFHSGFRKSFKGTSFRFNNFRYSTHLPTMQKQMISNFMKAQAALPATTGQLMMMSINNRLMLENIIKSNLDELEDNVLLAENEDLEEVTVADTLTLSRISRVISED</sequence>
<proteinExistence type="predicted"/>
<protein>
    <submittedName>
        <fullName evidence="1">Uncharacterized protein</fullName>
    </submittedName>
</protein>
<dbReference type="AlphaFoldDB" id="A0AAD2D503"/>
<keyword evidence="2" id="KW-1185">Reference proteome</keyword>
<evidence type="ECO:0000313" key="2">
    <source>
        <dbReference type="Proteomes" id="UP001295684"/>
    </source>
</evidence>
<dbReference type="EMBL" id="CAMPGE010023440">
    <property type="protein sequence ID" value="CAI2381379.1"/>
    <property type="molecule type" value="Genomic_DNA"/>
</dbReference>
<accession>A0AAD2D503</accession>
<reference evidence="1" key="1">
    <citation type="submission" date="2023-07" db="EMBL/GenBank/DDBJ databases">
        <authorList>
            <consortium name="AG Swart"/>
            <person name="Singh M."/>
            <person name="Singh A."/>
            <person name="Seah K."/>
            <person name="Emmerich C."/>
        </authorList>
    </citation>
    <scope>NUCLEOTIDE SEQUENCE</scope>
    <source>
        <strain evidence="1">DP1</strain>
    </source>
</reference>
<name>A0AAD2D503_EUPCR</name>
<evidence type="ECO:0000313" key="1">
    <source>
        <dbReference type="EMBL" id="CAI2381379.1"/>
    </source>
</evidence>